<dbReference type="RefSeq" id="WP_322608156.1">
    <property type="nucleotide sequence ID" value="NZ_JARVCO010000007.1"/>
</dbReference>
<keyword evidence="1" id="KW-0812">Transmembrane</keyword>
<feature type="transmembrane region" description="Helical" evidence="1">
    <location>
        <begin position="206"/>
        <end position="230"/>
    </location>
</feature>
<evidence type="ECO:0000256" key="1">
    <source>
        <dbReference type="SAM" id="Phobius"/>
    </source>
</evidence>
<feature type="transmembrane region" description="Helical" evidence="1">
    <location>
        <begin position="350"/>
        <end position="374"/>
    </location>
</feature>
<dbReference type="InterPro" id="IPR012507">
    <property type="entry name" value="YibE_F"/>
</dbReference>
<proteinExistence type="predicted"/>
<dbReference type="Pfam" id="PF07907">
    <property type="entry name" value="YibE_F"/>
    <property type="match status" value="1"/>
</dbReference>
<feature type="transmembrane region" description="Helical" evidence="1">
    <location>
        <begin position="306"/>
        <end position="330"/>
    </location>
</feature>
<keyword evidence="1" id="KW-1133">Transmembrane helix</keyword>
<dbReference type="PANTHER" id="PTHR41771">
    <property type="entry name" value="MEMBRANE PROTEIN-RELATED"/>
    <property type="match status" value="1"/>
</dbReference>
<evidence type="ECO:0000313" key="3">
    <source>
        <dbReference type="Proteomes" id="UP001290861"/>
    </source>
</evidence>
<reference evidence="2 3" key="1">
    <citation type="journal article" date="2024" name="Appl. Environ. Microbiol.">
        <title>Pontiella agarivorans sp. nov., a novel marine anaerobic bacterium capable of degrading macroalgal polysaccharides and fixing nitrogen.</title>
        <authorList>
            <person name="Liu N."/>
            <person name="Kivenson V."/>
            <person name="Peng X."/>
            <person name="Cui Z."/>
            <person name="Lankiewicz T.S."/>
            <person name="Gosselin K.M."/>
            <person name="English C.J."/>
            <person name="Blair E.M."/>
            <person name="O'Malley M.A."/>
            <person name="Valentine D.L."/>
        </authorList>
    </citation>
    <scope>NUCLEOTIDE SEQUENCE [LARGE SCALE GENOMIC DNA]</scope>
    <source>
        <strain evidence="2 3">NLcol2</strain>
    </source>
</reference>
<organism evidence="2 3">
    <name type="scientific">Pontiella agarivorans</name>
    <dbReference type="NCBI Taxonomy" id="3038953"/>
    <lineage>
        <taxon>Bacteria</taxon>
        <taxon>Pseudomonadati</taxon>
        <taxon>Kiritimatiellota</taxon>
        <taxon>Kiritimatiellia</taxon>
        <taxon>Kiritimatiellales</taxon>
        <taxon>Pontiellaceae</taxon>
        <taxon>Pontiella</taxon>
    </lineage>
</organism>
<accession>A0ABU5MVW8</accession>
<dbReference type="PANTHER" id="PTHR41771:SF1">
    <property type="entry name" value="MEMBRANE PROTEIN"/>
    <property type="match status" value="1"/>
</dbReference>
<sequence length="377" mass="41311">MKFKNPSTQKDLIIILFFTLLCLILTQIKTGFEYNGKTEREIYRHRGVVLATDNADIEVFGVVHTGFQHLEVRLLGGPHNGQIIEVQNQLFGVLERDEVYADGDELLVQYFLNPDQTPGLGTARGHYRIHLEITLISLFALALIAVAGLTGFKAILSFAFATLMIWKIMLPMFLKGFDPIWVALGVVAGLTASISFLVGGLTRKGFVTFAGAFLGLALTAGLAVVFGRLFHIHGAVRPYAENLLHGGFAHLQLTPIFIAGIFLAASGAVMDLAMDIAASMEEVKRKHPEIHVIEHIRSGLRVGRSVIGTMTTTLLLAYSSSYIFMFMLFISQDIPPIQIFNLNYVAAEVLNTMVGSFGLVTVAPFTALIGGLVMRRN</sequence>
<gene>
    <name evidence="2" type="ORF">P9H32_06915</name>
</gene>
<keyword evidence="1" id="KW-0472">Membrane</keyword>
<feature type="transmembrane region" description="Helical" evidence="1">
    <location>
        <begin position="250"/>
        <end position="270"/>
    </location>
</feature>
<keyword evidence="3" id="KW-1185">Reference proteome</keyword>
<protein>
    <submittedName>
        <fullName evidence="2">YibE/F family protein</fullName>
    </submittedName>
</protein>
<dbReference type="Proteomes" id="UP001290861">
    <property type="component" value="Unassembled WGS sequence"/>
</dbReference>
<feature type="transmembrane region" description="Helical" evidence="1">
    <location>
        <begin position="180"/>
        <end position="199"/>
    </location>
</feature>
<feature type="transmembrane region" description="Helical" evidence="1">
    <location>
        <begin position="12"/>
        <end position="28"/>
    </location>
</feature>
<evidence type="ECO:0000313" key="2">
    <source>
        <dbReference type="EMBL" id="MDZ8118359.1"/>
    </source>
</evidence>
<feature type="transmembrane region" description="Helical" evidence="1">
    <location>
        <begin position="127"/>
        <end position="147"/>
    </location>
</feature>
<comment type="caution">
    <text evidence="2">The sequence shown here is derived from an EMBL/GenBank/DDBJ whole genome shotgun (WGS) entry which is preliminary data.</text>
</comment>
<name>A0ABU5MVW8_9BACT</name>
<dbReference type="EMBL" id="JARVCO010000007">
    <property type="protein sequence ID" value="MDZ8118359.1"/>
    <property type="molecule type" value="Genomic_DNA"/>
</dbReference>